<dbReference type="Pfam" id="PF08032">
    <property type="entry name" value="SpoU_sub_bind"/>
    <property type="match status" value="1"/>
</dbReference>
<name>A0A1N7C6N5_9FIRM</name>
<dbReference type="PANTHER" id="PTHR46429:SF1">
    <property type="entry name" value="23S RRNA (GUANOSINE-2'-O-)-METHYLTRANSFERASE RLMB"/>
    <property type="match status" value="1"/>
</dbReference>
<reference evidence="6" key="1">
    <citation type="submission" date="2017-01" db="EMBL/GenBank/DDBJ databases">
        <authorList>
            <person name="Varghese N."/>
            <person name="Submissions S."/>
        </authorList>
    </citation>
    <scope>NUCLEOTIDE SEQUENCE [LARGE SCALE GENOMIC DNA]</scope>
    <source>
        <strain evidence="6">ATCC 700103</strain>
    </source>
</reference>
<proteinExistence type="inferred from homology"/>
<dbReference type="InterPro" id="IPR029064">
    <property type="entry name" value="Ribosomal_eL30-like_sf"/>
</dbReference>
<evidence type="ECO:0000313" key="5">
    <source>
        <dbReference type="EMBL" id="SIR59255.1"/>
    </source>
</evidence>
<keyword evidence="6" id="KW-1185">Reference proteome</keyword>
<dbReference type="EMBL" id="FTNC01000042">
    <property type="protein sequence ID" value="SIR59255.1"/>
    <property type="molecule type" value="Genomic_DNA"/>
</dbReference>
<dbReference type="InterPro" id="IPR001537">
    <property type="entry name" value="SpoU_MeTrfase"/>
</dbReference>
<sequence length="246" mass="26689">MPKIEGRNPVYEALRGKRRIHRIFIQEGISAEVIDNILKLAAEKNIPISRISARKLDESARSHAHQGVIAEADSLPEYGLADIIEIKKNKEGDSLVVILDEIKDPHNFGAVIRTAYAAGADAVVYQDRRAVGITPIVLKAAAGAAEHIPLVKVSNINYAIRDLKEAHFWIAGADAAAEQTHFEADLSGSVGLVIGSEGSGLRRLVRENCDFLVKIPMEGELGSLNASVAAAIIIYEIFRQHGEDIS</sequence>
<dbReference type="SMART" id="SM00967">
    <property type="entry name" value="SpoU_sub_bind"/>
    <property type="match status" value="1"/>
</dbReference>
<dbReference type="RefSeq" id="WP_076546220.1">
    <property type="nucleotide sequence ID" value="NZ_FTNC01000042.1"/>
</dbReference>
<dbReference type="SUPFAM" id="SSF55315">
    <property type="entry name" value="L30e-like"/>
    <property type="match status" value="1"/>
</dbReference>
<dbReference type="NCBIfam" id="TIGR00186">
    <property type="entry name" value="rRNA_methyl_3"/>
    <property type="match status" value="1"/>
</dbReference>
<dbReference type="Gene3D" id="3.40.1280.10">
    <property type="match status" value="1"/>
</dbReference>
<keyword evidence="3 5" id="KW-0808">Transferase</keyword>
<organism evidence="5 6">
    <name type="scientific">Halanaerobium kushneri</name>
    <dbReference type="NCBI Taxonomy" id="56779"/>
    <lineage>
        <taxon>Bacteria</taxon>
        <taxon>Bacillati</taxon>
        <taxon>Bacillota</taxon>
        <taxon>Clostridia</taxon>
        <taxon>Halanaerobiales</taxon>
        <taxon>Halanaerobiaceae</taxon>
        <taxon>Halanaerobium</taxon>
    </lineage>
</organism>
<dbReference type="PANTHER" id="PTHR46429">
    <property type="entry name" value="23S RRNA (GUANOSINE-2'-O-)-METHYLTRANSFERASE RLMB"/>
    <property type="match status" value="1"/>
</dbReference>
<dbReference type="FunFam" id="3.40.1280.10:FF:000008">
    <property type="entry name" value="Group 3 RNA methyltransferase TrmH"/>
    <property type="match status" value="1"/>
</dbReference>
<dbReference type="InterPro" id="IPR029028">
    <property type="entry name" value="Alpha/beta_knot_MTases"/>
</dbReference>
<evidence type="ECO:0000259" key="4">
    <source>
        <dbReference type="SMART" id="SM00967"/>
    </source>
</evidence>
<dbReference type="InterPro" id="IPR013123">
    <property type="entry name" value="SpoU_subst-bd"/>
</dbReference>
<dbReference type="STRING" id="56779.SAMN05421834_1423"/>
<dbReference type="GO" id="GO:0003723">
    <property type="term" value="F:RNA binding"/>
    <property type="evidence" value="ECO:0007669"/>
    <property type="project" value="InterPro"/>
</dbReference>
<comment type="similarity">
    <text evidence="1">Belongs to the class IV-like SAM-binding methyltransferase superfamily. RNA methyltransferase TrmH family.</text>
</comment>
<evidence type="ECO:0000256" key="2">
    <source>
        <dbReference type="ARBA" id="ARBA00022603"/>
    </source>
</evidence>
<dbReference type="GO" id="GO:0008173">
    <property type="term" value="F:RNA methyltransferase activity"/>
    <property type="evidence" value="ECO:0007669"/>
    <property type="project" value="InterPro"/>
</dbReference>
<protein>
    <submittedName>
        <fullName evidence="5">23S rRNA (Guanosine2251-2'-O)-methyltransferase</fullName>
    </submittedName>
</protein>
<keyword evidence="2 5" id="KW-0489">Methyltransferase</keyword>
<dbReference type="InterPro" id="IPR004441">
    <property type="entry name" value="rRNA_MeTrfase_TrmH"/>
</dbReference>
<evidence type="ECO:0000256" key="3">
    <source>
        <dbReference type="ARBA" id="ARBA00022679"/>
    </source>
</evidence>
<dbReference type="GO" id="GO:0032259">
    <property type="term" value="P:methylation"/>
    <property type="evidence" value="ECO:0007669"/>
    <property type="project" value="UniProtKB-KW"/>
</dbReference>
<dbReference type="GO" id="GO:0006396">
    <property type="term" value="P:RNA processing"/>
    <property type="evidence" value="ECO:0007669"/>
    <property type="project" value="InterPro"/>
</dbReference>
<dbReference type="Proteomes" id="UP000185669">
    <property type="component" value="Unassembled WGS sequence"/>
</dbReference>
<accession>A0A1N7C6N5</accession>
<gene>
    <name evidence="5" type="ORF">SAMN05421834_1423</name>
</gene>
<dbReference type="OrthoDB" id="9794400at2"/>
<dbReference type="AlphaFoldDB" id="A0A1N7C6N5"/>
<feature type="domain" description="RNA 2-O ribose methyltransferase substrate binding" evidence="4">
    <location>
        <begin position="3"/>
        <end position="78"/>
    </location>
</feature>
<evidence type="ECO:0000256" key="1">
    <source>
        <dbReference type="ARBA" id="ARBA00007228"/>
    </source>
</evidence>
<dbReference type="Gene3D" id="3.30.1330.30">
    <property type="match status" value="1"/>
</dbReference>
<dbReference type="Pfam" id="PF00588">
    <property type="entry name" value="SpoU_methylase"/>
    <property type="match status" value="1"/>
</dbReference>
<dbReference type="GO" id="GO:0005829">
    <property type="term" value="C:cytosol"/>
    <property type="evidence" value="ECO:0007669"/>
    <property type="project" value="TreeGrafter"/>
</dbReference>
<dbReference type="SUPFAM" id="SSF75217">
    <property type="entry name" value="alpha/beta knot"/>
    <property type="match status" value="1"/>
</dbReference>
<evidence type="ECO:0000313" key="6">
    <source>
        <dbReference type="Proteomes" id="UP000185669"/>
    </source>
</evidence>
<dbReference type="InterPro" id="IPR029026">
    <property type="entry name" value="tRNA_m1G_MTases_N"/>
</dbReference>
<dbReference type="CDD" id="cd18103">
    <property type="entry name" value="SpoU-like_RlmB"/>
    <property type="match status" value="1"/>
</dbReference>